<protein>
    <submittedName>
        <fullName evidence="4">Long-chain fatty acid--CoA ligase</fullName>
    </submittedName>
</protein>
<dbReference type="InterPro" id="IPR045851">
    <property type="entry name" value="AMP-bd_C_sf"/>
</dbReference>
<evidence type="ECO:0000313" key="4">
    <source>
        <dbReference type="EMBL" id="NKY57839.1"/>
    </source>
</evidence>
<proteinExistence type="predicted"/>
<feature type="domain" description="AMP-binding enzyme C-terminal" evidence="3">
    <location>
        <begin position="476"/>
        <end position="537"/>
    </location>
</feature>
<dbReference type="EMBL" id="JAAXOT010000008">
    <property type="protein sequence ID" value="NKY57839.1"/>
    <property type="molecule type" value="Genomic_DNA"/>
</dbReference>
<evidence type="ECO:0000313" key="5">
    <source>
        <dbReference type="Proteomes" id="UP000570678"/>
    </source>
</evidence>
<accession>A0A846YLN3</accession>
<dbReference type="Proteomes" id="UP000570678">
    <property type="component" value="Unassembled WGS sequence"/>
</dbReference>
<dbReference type="InterPro" id="IPR025110">
    <property type="entry name" value="AMP-bd_C"/>
</dbReference>
<gene>
    <name evidence="4" type="ORF">HGA15_17130</name>
</gene>
<dbReference type="PANTHER" id="PTHR43767">
    <property type="entry name" value="LONG-CHAIN-FATTY-ACID--COA LIGASE"/>
    <property type="match status" value="1"/>
</dbReference>
<dbReference type="Pfam" id="PF13193">
    <property type="entry name" value="AMP-binding_C"/>
    <property type="match status" value="1"/>
</dbReference>
<feature type="region of interest" description="Disordered" evidence="1">
    <location>
        <begin position="377"/>
        <end position="408"/>
    </location>
</feature>
<dbReference type="PROSITE" id="PS00455">
    <property type="entry name" value="AMP_BINDING"/>
    <property type="match status" value="1"/>
</dbReference>
<reference evidence="4 5" key="1">
    <citation type="submission" date="2020-04" db="EMBL/GenBank/DDBJ databases">
        <title>MicrobeNet Type strains.</title>
        <authorList>
            <person name="Nicholson A.C."/>
        </authorList>
    </citation>
    <scope>NUCLEOTIDE SEQUENCE [LARGE SCALE GENOMIC DNA]</scope>
    <source>
        <strain evidence="4 5">JCM 3332</strain>
    </source>
</reference>
<dbReference type="InterPro" id="IPR000873">
    <property type="entry name" value="AMP-dep_synth/lig_dom"/>
</dbReference>
<feature type="domain" description="AMP-dependent synthetase/ligase" evidence="2">
    <location>
        <begin position="44"/>
        <end position="426"/>
    </location>
</feature>
<sequence length="562" mass="59956">MPSPDTTRPDTRLPDTPKPPDTGRSTSTGATVPADNDTLAPLLHRQASVRGRHPLLICDHERLGYAEAQARSARLARGLIAVGAGKGTHIGVLYPNGADFVIAAFAAARIGAVVVPFSTFATTSELSRQLVDSDIRILLSIDGHRGHDYVARLAEALPGAFARAAPRVADRMLCPEAPQLRHIAISHRPGTGPRDIGELDRLADTVGEDLLAAMERDVTAADPLSIIYTSGSTSAPKGVVHTHGALLAHQRNLNEIRCLTAEDRLFCNSPFFWIGGFGFALLATLLAGATLVCSDAGDASATLDLLEAETPTVTNGFAAGVAHLARHPSFVARDLSSMRRGNLYAIMPADARPTDAELRHNMLGMTEAGSVVLLSGDDSDQPEHRRGSFGKPAPGFDTRIVDPDTGTDATTGELYIRGPYVMQGYHGRSREQCFDADGWFPTGDLVRVDDDGFFYFLGRRGAMIKTAGANISPAEVEKAIMKITGTPAHVLGLPDPDRGQIVVAVLVTPDATVDDTALRESLRQELSAYKVPRRFAALRPGEVPLLPGGKVDIQRLGKIFDA</sequence>
<evidence type="ECO:0000259" key="2">
    <source>
        <dbReference type="Pfam" id="PF00501"/>
    </source>
</evidence>
<feature type="region of interest" description="Disordered" evidence="1">
    <location>
        <begin position="1"/>
        <end position="36"/>
    </location>
</feature>
<dbReference type="GO" id="GO:0016878">
    <property type="term" value="F:acid-thiol ligase activity"/>
    <property type="evidence" value="ECO:0007669"/>
    <property type="project" value="UniProtKB-ARBA"/>
</dbReference>
<organism evidence="4 5">
    <name type="scientific">Nocardia flavorosea</name>
    <dbReference type="NCBI Taxonomy" id="53429"/>
    <lineage>
        <taxon>Bacteria</taxon>
        <taxon>Bacillati</taxon>
        <taxon>Actinomycetota</taxon>
        <taxon>Actinomycetes</taxon>
        <taxon>Mycobacteriales</taxon>
        <taxon>Nocardiaceae</taxon>
        <taxon>Nocardia</taxon>
    </lineage>
</organism>
<evidence type="ECO:0000256" key="1">
    <source>
        <dbReference type="SAM" id="MobiDB-lite"/>
    </source>
</evidence>
<name>A0A846YLN3_9NOCA</name>
<dbReference type="SUPFAM" id="SSF56801">
    <property type="entry name" value="Acetyl-CoA synthetase-like"/>
    <property type="match status" value="1"/>
</dbReference>
<dbReference type="Pfam" id="PF00501">
    <property type="entry name" value="AMP-binding"/>
    <property type="match status" value="1"/>
</dbReference>
<evidence type="ECO:0000259" key="3">
    <source>
        <dbReference type="Pfam" id="PF13193"/>
    </source>
</evidence>
<dbReference type="InterPro" id="IPR020845">
    <property type="entry name" value="AMP-binding_CS"/>
</dbReference>
<keyword evidence="4" id="KW-0436">Ligase</keyword>
<dbReference type="PANTHER" id="PTHR43767:SF1">
    <property type="entry name" value="NONRIBOSOMAL PEPTIDE SYNTHASE PES1 (EUROFUNG)-RELATED"/>
    <property type="match status" value="1"/>
</dbReference>
<dbReference type="InterPro" id="IPR042099">
    <property type="entry name" value="ANL_N_sf"/>
</dbReference>
<comment type="caution">
    <text evidence="4">The sequence shown here is derived from an EMBL/GenBank/DDBJ whole genome shotgun (WGS) entry which is preliminary data.</text>
</comment>
<keyword evidence="5" id="KW-1185">Reference proteome</keyword>
<dbReference type="AlphaFoldDB" id="A0A846YLN3"/>
<dbReference type="CDD" id="cd04433">
    <property type="entry name" value="AFD_class_I"/>
    <property type="match status" value="1"/>
</dbReference>
<dbReference type="Gene3D" id="3.40.50.12780">
    <property type="entry name" value="N-terminal domain of ligase-like"/>
    <property type="match status" value="1"/>
</dbReference>
<dbReference type="Gene3D" id="3.30.300.30">
    <property type="match status" value="1"/>
</dbReference>
<dbReference type="InterPro" id="IPR050237">
    <property type="entry name" value="ATP-dep_AMP-bd_enzyme"/>
</dbReference>